<dbReference type="Pfam" id="PF01694">
    <property type="entry name" value="Rhomboid"/>
    <property type="match status" value="1"/>
</dbReference>
<name>A0A0F7VCC9_TOXGV</name>
<sequence length="601" mass="66923">MKKSAGPFIASWRPFVGLPVSLERGKTFSRVLGICTYTPGIRRQMLLSGVSVIPPPLSKNFFRHAHLTGFSPFSSSCRRLFAQNESDVAPFVCRIPNQSVAPGDTQWSVSPVGVHCEHWLKTRCFPGLPAAVFGSHQQVEAALLQRGLSPAKDASERVRSATGEDLVRRERPTSEAGSHPPLPSRSSVSAFQLRSRCDPAVSGPSDSAPCGLSQTSFSLRSSSSSGATTPFSVPAVCPVFLCRSLPRLSGRFSRTRFGKQRKRTEEQEDSKDFDTGPLSSGSIFTVLVGSLLFFDVLRSGLYEHRKLLGAFLMTNAAVFTGWRLAATAGNGTWWTFLMRHFVLCRENLASARIYTFVTSSLSHKSTGHLIFNLFVINQLFRLLSFDLSDRDFASLFGLAALCGGLGHLLVSRQPVLGASAFAYALLWTEATRHSREMFRILPIPFFPLTALQLVQVAMCLEAAMAFLARPAFLARFPASRLLRFAQGISWSGHLGGLAAGCLYSWYKRRVEGDRSWQSFWELCRTYGTSDWRFTWQDLKASTTIFLLECKVMRLAFVLFTRAYLLLASTDKERRVLIMRLDKLRREKQLRRQAVSLGGIFH</sequence>
<evidence type="ECO:0000256" key="3">
    <source>
        <dbReference type="ARBA" id="ARBA00022692"/>
    </source>
</evidence>
<accession>A0A0F7VCC9</accession>
<gene>
    <name evidence="9" type="ORF">BN1205_006290</name>
</gene>
<dbReference type="GO" id="GO:0016020">
    <property type="term" value="C:membrane"/>
    <property type="evidence" value="ECO:0007669"/>
    <property type="project" value="UniProtKB-SubCell"/>
</dbReference>
<proteinExistence type="inferred from homology"/>
<dbReference type="Gene3D" id="1.20.1540.10">
    <property type="entry name" value="Rhomboid-like"/>
    <property type="match status" value="1"/>
</dbReference>
<evidence type="ECO:0000256" key="6">
    <source>
        <dbReference type="ARBA" id="ARBA00023136"/>
    </source>
</evidence>
<evidence type="ECO:0000256" key="7">
    <source>
        <dbReference type="SAM" id="MobiDB-lite"/>
    </source>
</evidence>
<evidence type="ECO:0000259" key="8">
    <source>
        <dbReference type="Pfam" id="PF01694"/>
    </source>
</evidence>
<protein>
    <submittedName>
        <fullName evidence="9">Peptidase S54 family domain-containing protein</fullName>
    </submittedName>
</protein>
<keyword evidence="4" id="KW-0378">Hydrolase</keyword>
<evidence type="ECO:0000256" key="4">
    <source>
        <dbReference type="ARBA" id="ARBA00022801"/>
    </source>
</evidence>
<reference evidence="9" key="1">
    <citation type="journal article" date="2015" name="PLoS ONE">
        <title>Comprehensive Evaluation of Toxoplasma gondii VEG and Neospora caninum LIV Genomes with Tachyzoite Stage Transcriptome and Proteome Defines Novel Transcript Features.</title>
        <authorList>
            <person name="Ramaprasad A."/>
            <person name="Mourier T."/>
            <person name="Naeem R."/>
            <person name="Malas T.B."/>
            <person name="Moussa E."/>
            <person name="Panigrahi A."/>
            <person name="Vermont S.J."/>
            <person name="Otto T.D."/>
            <person name="Wastling J."/>
            <person name="Pain A."/>
        </authorList>
    </citation>
    <scope>NUCLEOTIDE SEQUENCE</scope>
    <source>
        <strain evidence="9">VEG</strain>
    </source>
</reference>
<dbReference type="InterPro" id="IPR050925">
    <property type="entry name" value="Rhomboid_protease_S54"/>
</dbReference>
<keyword evidence="3" id="KW-0812">Transmembrane</keyword>
<feature type="region of interest" description="Disordered" evidence="7">
    <location>
        <begin position="152"/>
        <end position="190"/>
    </location>
</feature>
<dbReference type="EMBL" id="LN714502">
    <property type="protein sequence ID" value="CEL78279.1"/>
    <property type="molecule type" value="Genomic_DNA"/>
</dbReference>
<evidence type="ECO:0000256" key="1">
    <source>
        <dbReference type="ARBA" id="ARBA00004141"/>
    </source>
</evidence>
<dbReference type="GO" id="GO:0004252">
    <property type="term" value="F:serine-type endopeptidase activity"/>
    <property type="evidence" value="ECO:0007669"/>
    <property type="project" value="InterPro"/>
</dbReference>
<dbReference type="InterPro" id="IPR022764">
    <property type="entry name" value="Peptidase_S54_rhomboid_dom"/>
</dbReference>
<feature type="domain" description="Peptidase S54 rhomboid" evidence="8">
    <location>
        <begin position="352"/>
        <end position="508"/>
    </location>
</feature>
<dbReference type="PANTHER" id="PTHR43731:SF14">
    <property type="entry name" value="PRESENILIN-ASSOCIATED RHOMBOID-LIKE PROTEIN, MITOCHONDRIAL"/>
    <property type="match status" value="1"/>
</dbReference>
<dbReference type="AlphaFoldDB" id="A0A0F7VCC9"/>
<dbReference type="PANTHER" id="PTHR43731">
    <property type="entry name" value="RHOMBOID PROTEASE"/>
    <property type="match status" value="1"/>
</dbReference>
<keyword evidence="6" id="KW-0472">Membrane</keyword>
<dbReference type="SUPFAM" id="SSF144091">
    <property type="entry name" value="Rhomboid-like"/>
    <property type="match status" value="1"/>
</dbReference>
<evidence type="ECO:0000256" key="2">
    <source>
        <dbReference type="ARBA" id="ARBA00009045"/>
    </source>
</evidence>
<organism evidence="9">
    <name type="scientific">Toxoplasma gondii (strain ATCC 50861 / VEG)</name>
    <dbReference type="NCBI Taxonomy" id="432359"/>
    <lineage>
        <taxon>Eukaryota</taxon>
        <taxon>Sar</taxon>
        <taxon>Alveolata</taxon>
        <taxon>Apicomplexa</taxon>
        <taxon>Conoidasida</taxon>
        <taxon>Coccidia</taxon>
        <taxon>Eucoccidiorida</taxon>
        <taxon>Eimeriorina</taxon>
        <taxon>Sarcocystidae</taxon>
        <taxon>Toxoplasma</taxon>
    </lineage>
</organism>
<comment type="similarity">
    <text evidence="2">Belongs to the peptidase S54 family.</text>
</comment>
<comment type="subcellular location">
    <subcellularLocation>
        <location evidence="1">Membrane</location>
        <topology evidence="1">Multi-pass membrane protein</topology>
    </subcellularLocation>
</comment>
<evidence type="ECO:0000256" key="5">
    <source>
        <dbReference type="ARBA" id="ARBA00022989"/>
    </source>
</evidence>
<evidence type="ECO:0000313" key="9">
    <source>
        <dbReference type="EMBL" id="CEL78279.1"/>
    </source>
</evidence>
<keyword evidence="5" id="KW-1133">Transmembrane helix</keyword>
<dbReference type="InterPro" id="IPR035952">
    <property type="entry name" value="Rhomboid-like_sf"/>
</dbReference>